<evidence type="ECO:0000313" key="2">
    <source>
        <dbReference type="EMBL" id="PHN06125.1"/>
    </source>
</evidence>
<protein>
    <submittedName>
        <fullName evidence="2">Alpha/beta hydrolase</fullName>
    </submittedName>
</protein>
<evidence type="ECO:0000313" key="3">
    <source>
        <dbReference type="Proteomes" id="UP000223913"/>
    </source>
</evidence>
<keyword evidence="2" id="KW-0378">Hydrolase</keyword>
<name>A0A2D0NCA7_FLAN2</name>
<dbReference type="SUPFAM" id="SSF53474">
    <property type="entry name" value="alpha/beta-Hydrolases"/>
    <property type="match status" value="1"/>
</dbReference>
<dbReference type="GO" id="GO:0016020">
    <property type="term" value="C:membrane"/>
    <property type="evidence" value="ECO:0007669"/>
    <property type="project" value="TreeGrafter"/>
</dbReference>
<dbReference type="InterPro" id="IPR000073">
    <property type="entry name" value="AB_hydrolase_1"/>
</dbReference>
<proteinExistence type="predicted"/>
<dbReference type="PRINTS" id="PR00111">
    <property type="entry name" value="ABHYDROLASE"/>
</dbReference>
<reference evidence="2 3" key="1">
    <citation type="submission" date="2017-10" db="EMBL/GenBank/DDBJ databases">
        <title>The draft genome sequence of Lewinella nigricans NBRC 102662.</title>
        <authorList>
            <person name="Wang K."/>
        </authorList>
    </citation>
    <scope>NUCLEOTIDE SEQUENCE [LARGE SCALE GENOMIC DNA]</scope>
    <source>
        <strain evidence="2 3">NBRC 102662</strain>
    </source>
</reference>
<dbReference type="EMBL" id="PDUD01000019">
    <property type="protein sequence ID" value="PHN06125.1"/>
    <property type="molecule type" value="Genomic_DNA"/>
</dbReference>
<dbReference type="GO" id="GO:0016787">
    <property type="term" value="F:hydrolase activity"/>
    <property type="evidence" value="ECO:0007669"/>
    <property type="project" value="UniProtKB-KW"/>
</dbReference>
<keyword evidence="3" id="KW-1185">Reference proteome</keyword>
<dbReference type="Proteomes" id="UP000223913">
    <property type="component" value="Unassembled WGS sequence"/>
</dbReference>
<dbReference type="PANTHER" id="PTHR43798:SF33">
    <property type="entry name" value="HYDROLASE, PUTATIVE (AFU_ORTHOLOGUE AFUA_2G14860)-RELATED"/>
    <property type="match status" value="1"/>
</dbReference>
<evidence type="ECO:0000259" key="1">
    <source>
        <dbReference type="Pfam" id="PF00561"/>
    </source>
</evidence>
<gene>
    <name evidence="2" type="ORF">CRP01_14250</name>
</gene>
<accession>A0A2D0NCA7</accession>
<feature type="domain" description="AB hydrolase-1" evidence="1">
    <location>
        <begin position="67"/>
        <end position="291"/>
    </location>
</feature>
<dbReference type="RefSeq" id="WP_099150719.1">
    <property type="nucleotide sequence ID" value="NZ_PDUD01000019.1"/>
</dbReference>
<sequence>MKIYELALFCGLLGLIACESSAPQQAAVNSLPVSANISSPDHQISRIQLTGRPELEYFEQGPDDGVPLLLLHGFTDSRHSFDLILPHIADSLKVYAVSLRGHGESGKEADSFTPRDFSADVLAFMDQKQIDRAIIVGHSMGGSIAQRFAIDHPDRCRGLVLAGAFASFLDKPDLVNFKSAVDELQDPVGREFIEEFQASTLHRSVPDPFFQQVLTETAKVPAKVWQQALTALLTADFREELPAIRIPTLILWGDRDVFSPMTDQQILQDSIAGARLLVYEDTGHGLHWERPELFAKDLNTFAGELTE</sequence>
<dbReference type="InterPro" id="IPR050266">
    <property type="entry name" value="AB_hydrolase_sf"/>
</dbReference>
<dbReference type="OrthoDB" id="1224630at2"/>
<dbReference type="InterPro" id="IPR029058">
    <property type="entry name" value="AB_hydrolase_fold"/>
</dbReference>
<dbReference type="Gene3D" id="3.40.50.1820">
    <property type="entry name" value="alpha/beta hydrolase"/>
    <property type="match status" value="1"/>
</dbReference>
<dbReference type="AlphaFoldDB" id="A0A2D0NCA7"/>
<dbReference type="Pfam" id="PF00561">
    <property type="entry name" value="Abhydrolase_1"/>
    <property type="match status" value="1"/>
</dbReference>
<comment type="caution">
    <text evidence="2">The sequence shown here is derived from an EMBL/GenBank/DDBJ whole genome shotgun (WGS) entry which is preliminary data.</text>
</comment>
<organism evidence="2 3">
    <name type="scientific">Flavilitoribacter nigricans (strain ATCC 23147 / DSM 23189 / NBRC 102662 / NCIMB 1420 / SS-2)</name>
    <name type="common">Lewinella nigricans</name>
    <dbReference type="NCBI Taxonomy" id="1122177"/>
    <lineage>
        <taxon>Bacteria</taxon>
        <taxon>Pseudomonadati</taxon>
        <taxon>Bacteroidota</taxon>
        <taxon>Saprospiria</taxon>
        <taxon>Saprospirales</taxon>
        <taxon>Lewinellaceae</taxon>
        <taxon>Flavilitoribacter</taxon>
    </lineage>
</organism>
<dbReference type="PROSITE" id="PS51257">
    <property type="entry name" value="PROKAR_LIPOPROTEIN"/>
    <property type="match status" value="1"/>
</dbReference>
<dbReference type="PANTHER" id="PTHR43798">
    <property type="entry name" value="MONOACYLGLYCEROL LIPASE"/>
    <property type="match status" value="1"/>
</dbReference>